<gene>
    <name evidence="1" type="ORF">T4E_7412</name>
</gene>
<name>A0A0V0XW96_TRIPS</name>
<evidence type="ECO:0000313" key="1">
    <source>
        <dbReference type="EMBL" id="KRX92328.1"/>
    </source>
</evidence>
<sequence>MEIFAEEERSNYYYHALLHENTIKPHATINWKTFIASPYVRFVVHQQPVCCQVQRQYCKYCAILKRAIRAEIDYS</sequence>
<reference evidence="1 2" key="1">
    <citation type="submission" date="2015-01" db="EMBL/GenBank/DDBJ databases">
        <title>Evolution of Trichinella species and genotypes.</title>
        <authorList>
            <person name="Korhonen P.K."/>
            <person name="Edoardo P."/>
            <person name="Giuseppe L.R."/>
            <person name="Gasser R.B."/>
        </authorList>
    </citation>
    <scope>NUCLEOTIDE SEQUENCE [LARGE SCALE GENOMIC DNA]</scope>
    <source>
        <strain evidence="1">ISS141</strain>
    </source>
</reference>
<dbReference type="AlphaFoldDB" id="A0A0V0XW96"/>
<accession>A0A0V0XW96</accession>
<dbReference type="EMBL" id="JYDU01000115">
    <property type="protein sequence ID" value="KRX92328.1"/>
    <property type="molecule type" value="Genomic_DNA"/>
</dbReference>
<dbReference type="Proteomes" id="UP000054815">
    <property type="component" value="Unassembled WGS sequence"/>
</dbReference>
<protein>
    <submittedName>
        <fullName evidence="1">Uncharacterized protein</fullName>
    </submittedName>
</protein>
<evidence type="ECO:0000313" key="2">
    <source>
        <dbReference type="Proteomes" id="UP000054815"/>
    </source>
</evidence>
<comment type="caution">
    <text evidence="1">The sequence shown here is derived from an EMBL/GenBank/DDBJ whole genome shotgun (WGS) entry which is preliminary data.</text>
</comment>
<proteinExistence type="predicted"/>
<organism evidence="1 2">
    <name type="scientific">Trichinella pseudospiralis</name>
    <name type="common">Parasitic roundworm</name>
    <dbReference type="NCBI Taxonomy" id="6337"/>
    <lineage>
        <taxon>Eukaryota</taxon>
        <taxon>Metazoa</taxon>
        <taxon>Ecdysozoa</taxon>
        <taxon>Nematoda</taxon>
        <taxon>Enoplea</taxon>
        <taxon>Dorylaimia</taxon>
        <taxon>Trichinellida</taxon>
        <taxon>Trichinellidae</taxon>
        <taxon>Trichinella</taxon>
    </lineage>
</organism>